<reference evidence="4 5" key="1">
    <citation type="submission" date="2019-05" db="EMBL/GenBank/DDBJ databases">
        <title>Mikania micrantha, genome provides insights into the molecular mechanism of rapid growth.</title>
        <authorList>
            <person name="Liu B."/>
        </authorList>
    </citation>
    <scope>NUCLEOTIDE SEQUENCE [LARGE SCALE GENOMIC DNA]</scope>
    <source>
        <strain evidence="4">NLD-2019</strain>
        <tissue evidence="4">Leaf</tissue>
    </source>
</reference>
<evidence type="ECO:0000313" key="5">
    <source>
        <dbReference type="Proteomes" id="UP000326396"/>
    </source>
</evidence>
<feature type="region of interest" description="Disordered" evidence="1">
    <location>
        <begin position="64"/>
        <end position="89"/>
    </location>
</feature>
<accession>A0A5N6PCK2</accession>
<dbReference type="SMART" id="SM00672">
    <property type="entry name" value="CAP10"/>
    <property type="match status" value="1"/>
</dbReference>
<evidence type="ECO:0000313" key="4">
    <source>
        <dbReference type="EMBL" id="KAD6119880.1"/>
    </source>
</evidence>
<dbReference type="PANTHER" id="PTHR47676">
    <property type="entry name" value="OS01G0225100 PROTEIN"/>
    <property type="match status" value="1"/>
</dbReference>
<dbReference type="Pfam" id="PF08590">
    <property type="entry name" value="DUF1771"/>
    <property type="match status" value="1"/>
</dbReference>
<dbReference type="InterPro" id="IPR002625">
    <property type="entry name" value="Smr_dom"/>
</dbReference>
<gene>
    <name evidence="4" type="ORF">E3N88_11151</name>
</gene>
<proteinExistence type="predicted"/>
<feature type="compositionally biased region" description="Basic and acidic residues" evidence="1">
    <location>
        <begin position="340"/>
        <end position="349"/>
    </location>
</feature>
<evidence type="ECO:0000256" key="2">
    <source>
        <dbReference type="SAM" id="Phobius"/>
    </source>
</evidence>
<feature type="transmembrane region" description="Helical" evidence="2">
    <location>
        <begin position="659"/>
        <end position="677"/>
    </location>
</feature>
<dbReference type="Gene3D" id="3.30.1370.110">
    <property type="match status" value="1"/>
</dbReference>
<dbReference type="PROSITE" id="PS50828">
    <property type="entry name" value="SMR"/>
    <property type="match status" value="1"/>
</dbReference>
<keyword evidence="2" id="KW-0472">Membrane</keyword>
<dbReference type="InterPro" id="IPR006598">
    <property type="entry name" value="CAP10"/>
</dbReference>
<feature type="compositionally biased region" description="Basic residues" evidence="1">
    <location>
        <begin position="124"/>
        <end position="135"/>
    </location>
</feature>
<dbReference type="InterPro" id="IPR055319">
    <property type="entry name" value="At5g58720-like"/>
</dbReference>
<feature type="compositionally biased region" description="Low complexity" evidence="1">
    <location>
        <begin position="353"/>
        <end position="368"/>
    </location>
</feature>
<sequence length="1127" mass="126695">MPTPSAQLDSINNALIHVVGCKHVAIGSVELQIPSEQVATLHQSKLIHHSVLISDSLGVADDTGRPNFVDRKGDGPLVLGQGEPKSVNTPTLMERGLPVCSNKIHSVPFLNSGSIPMKGSASMKHSKKKKRHRPPICKPKQLTESQNHIPDQINDQSKVLNGLADGIASVSLDEGDSAAETIGNSLESASSSSANREDDVVEIFGNLTETGSSSSGSSGLSNSDGYNQTIGGKISKGGRGNRVVAATGMVCTVLGKDYVPTSSRKRGVPKLKGSGDADVSHEDAEQFLCSMLGDDCELGMDLVKDVLCQSAYDVEKALNILLELTASSSESSNIGQHQNLDVKSKDTRPPIESSSSLTDRTSDLASSSETDLNMDINHRNYFDVLAGCEPHHPSGTKNISELTQEVLESLFNAPKSSKHEPESMNWKNIVKKMESLGQRLDYPFEDTVKEQHIPAKGDDYKEYRNTASQHWDSMKSYYHKAATAYANGKHEYAAYLSDKGRICNEKARQADERASQDIFNSRNKNIENMITIDLHGQHVKQGMKLLKLHLLFGAYVRSVRLFRVITGCGSHGLGKSKLKLSVVNLLEAENIEWKEENRGTLLIKLDGQREFSFLDSGERNIERKVVTLQFFIDPTYRNVEEPQIMGFFQRKSIRIPTSVPLFGVLVVVLLLTAIFLFEVDNLATQTKTIIGYNLKPTPWHEFPAKKFNNETKIARASKIIQCSYFSCGIRSSNDKVPFTGKSDWCPSFFGWIHHDLEPWSETRISYDHLMEAKKFASFRVVIISGKLYVDYYYDCVQSRAMFTIWGLLQLLKRYPGRIPDVDMMFDCMDKPIIERKESVKPVPIFRYCTTPDHYDIPFPDWSFWGWPEINIGPWEEEFQSIKEGSQMQSWRKKYPYAYWKGNPDVGSPTREALLNCNDTKHWGALIMRQNWTQETMDGFKQSKLSTQCNHRYKIYAEGYAWSVSLKYIMSCGCVPLIINPKYDDFFSRGLFPKKNYLPISPDNICPSIKTAVEWGNAHPAQAEAIGKSAQDYMESLNIDRIYDYMYHLIVEYAKLLDFKPLRPTSALEECVDSLYCFADQNQTQFLARSATSPSKNPPCRLPTQANKQVDRMIEDKRKIIDSTQLLM</sequence>
<dbReference type="SMART" id="SM01162">
    <property type="entry name" value="DUF1771"/>
    <property type="match status" value="1"/>
</dbReference>
<dbReference type="InterPro" id="IPR036063">
    <property type="entry name" value="Smr_dom_sf"/>
</dbReference>
<feature type="region of interest" description="Disordered" evidence="1">
    <location>
        <begin position="332"/>
        <end position="370"/>
    </location>
</feature>
<feature type="compositionally biased region" description="Basic and acidic residues" evidence="1">
    <location>
        <begin position="64"/>
        <end position="74"/>
    </location>
</feature>
<dbReference type="EMBL" id="SZYD01000005">
    <property type="protein sequence ID" value="KAD6119880.1"/>
    <property type="molecule type" value="Genomic_DNA"/>
</dbReference>
<organism evidence="4 5">
    <name type="scientific">Mikania micrantha</name>
    <name type="common">bitter vine</name>
    <dbReference type="NCBI Taxonomy" id="192012"/>
    <lineage>
        <taxon>Eukaryota</taxon>
        <taxon>Viridiplantae</taxon>
        <taxon>Streptophyta</taxon>
        <taxon>Embryophyta</taxon>
        <taxon>Tracheophyta</taxon>
        <taxon>Spermatophyta</taxon>
        <taxon>Magnoliopsida</taxon>
        <taxon>eudicotyledons</taxon>
        <taxon>Gunneridae</taxon>
        <taxon>Pentapetalae</taxon>
        <taxon>asterids</taxon>
        <taxon>campanulids</taxon>
        <taxon>Asterales</taxon>
        <taxon>Asteraceae</taxon>
        <taxon>Asteroideae</taxon>
        <taxon>Heliantheae alliance</taxon>
        <taxon>Eupatorieae</taxon>
        <taxon>Mikania</taxon>
    </lineage>
</organism>
<evidence type="ECO:0000259" key="3">
    <source>
        <dbReference type="PROSITE" id="PS50828"/>
    </source>
</evidence>
<keyword evidence="2" id="KW-0812">Transmembrane</keyword>
<name>A0A5N6PCK2_9ASTR</name>
<comment type="caution">
    <text evidence="4">The sequence shown here is derived from an EMBL/GenBank/DDBJ whole genome shotgun (WGS) entry which is preliminary data.</text>
</comment>
<dbReference type="OrthoDB" id="202415at2759"/>
<feature type="region of interest" description="Disordered" evidence="1">
    <location>
        <begin position="115"/>
        <end position="148"/>
    </location>
</feature>
<protein>
    <recommendedName>
        <fullName evidence="3">Smr domain-containing protein</fullName>
    </recommendedName>
</protein>
<evidence type="ECO:0000256" key="1">
    <source>
        <dbReference type="SAM" id="MobiDB-lite"/>
    </source>
</evidence>
<dbReference type="Proteomes" id="UP000326396">
    <property type="component" value="Linkage Group LG13"/>
</dbReference>
<dbReference type="Pfam" id="PF05686">
    <property type="entry name" value="Glyco_transf_90"/>
    <property type="match status" value="1"/>
</dbReference>
<feature type="domain" description="Smr" evidence="3">
    <location>
        <begin position="532"/>
        <end position="606"/>
    </location>
</feature>
<dbReference type="InterPro" id="IPR013899">
    <property type="entry name" value="DUF1771"/>
</dbReference>
<dbReference type="PANTHER" id="PTHR47676:SF1">
    <property type="entry name" value="SMR DOMAIN-CONTAINING PROTEIN"/>
    <property type="match status" value="1"/>
</dbReference>
<dbReference type="SUPFAM" id="SSF160443">
    <property type="entry name" value="SMR domain-like"/>
    <property type="match status" value="1"/>
</dbReference>
<keyword evidence="5" id="KW-1185">Reference proteome</keyword>
<dbReference type="AlphaFoldDB" id="A0A5N6PCK2"/>
<dbReference type="SMART" id="SM00463">
    <property type="entry name" value="SMR"/>
    <property type="match status" value="1"/>
</dbReference>
<keyword evidence="2" id="KW-1133">Transmembrane helix</keyword>